<evidence type="ECO:0000313" key="5">
    <source>
        <dbReference type="EMBL" id="KXZ20538.1"/>
    </source>
</evidence>
<sequence>MYKNNTKETNHLLNKLNLSNAQFDVISRIAESKKLSQQELAEKLLVTKGNITQLLQKLEQMKLIKKEKVWKTNYISLTDEGKELYDEITPLLRDFQLNYFSKLTQEEKKQLLYLLRKAEV</sequence>
<dbReference type="EMBL" id="LSBA01000012">
    <property type="protein sequence ID" value="KXZ20538.1"/>
    <property type="molecule type" value="Genomic_DNA"/>
</dbReference>
<dbReference type="GO" id="GO:0003677">
    <property type="term" value="F:DNA binding"/>
    <property type="evidence" value="ECO:0007669"/>
    <property type="project" value="UniProtKB-KW"/>
</dbReference>
<dbReference type="InterPro" id="IPR036388">
    <property type="entry name" value="WH-like_DNA-bd_sf"/>
</dbReference>
<dbReference type="InterPro" id="IPR011991">
    <property type="entry name" value="ArsR-like_HTH"/>
</dbReference>
<keyword evidence="2" id="KW-0238">DNA-binding</keyword>
<dbReference type="PANTHER" id="PTHR42756:SF1">
    <property type="entry name" value="TRANSCRIPTIONAL REPRESSOR OF EMRAB OPERON"/>
    <property type="match status" value="1"/>
</dbReference>
<keyword evidence="3" id="KW-0804">Transcription</keyword>
<accession>A0A150F869</accession>
<keyword evidence="1" id="KW-0805">Transcription regulation</keyword>
<dbReference type="PRINTS" id="PR00598">
    <property type="entry name" value="HTHMARR"/>
</dbReference>
<evidence type="ECO:0000256" key="3">
    <source>
        <dbReference type="ARBA" id="ARBA00023163"/>
    </source>
</evidence>
<protein>
    <recommendedName>
        <fullName evidence="4">HTH marR-type domain-containing protein</fullName>
    </recommendedName>
</protein>
<dbReference type="InterPro" id="IPR000835">
    <property type="entry name" value="HTH_MarR-typ"/>
</dbReference>
<feature type="domain" description="HTH marR-type" evidence="4">
    <location>
        <begin position="1"/>
        <end position="120"/>
    </location>
</feature>
<comment type="caution">
    <text evidence="5">The sequence shown here is derived from an EMBL/GenBank/DDBJ whole genome shotgun (WGS) entry which is preliminary data.</text>
</comment>
<dbReference type="Pfam" id="PF12802">
    <property type="entry name" value="MarR_2"/>
    <property type="match status" value="1"/>
</dbReference>
<dbReference type="PROSITE" id="PS50995">
    <property type="entry name" value="HTH_MARR_2"/>
    <property type="match status" value="1"/>
</dbReference>
<dbReference type="GO" id="GO:0003700">
    <property type="term" value="F:DNA-binding transcription factor activity"/>
    <property type="evidence" value="ECO:0007669"/>
    <property type="project" value="InterPro"/>
</dbReference>
<organism evidence="5 6">
    <name type="scientific">Bacillus nakamurai</name>
    <dbReference type="NCBI Taxonomy" id="1793963"/>
    <lineage>
        <taxon>Bacteria</taxon>
        <taxon>Bacillati</taxon>
        <taxon>Bacillota</taxon>
        <taxon>Bacilli</taxon>
        <taxon>Bacillales</taxon>
        <taxon>Bacillaceae</taxon>
        <taxon>Bacillus</taxon>
    </lineage>
</organism>
<gene>
    <name evidence="5" type="ORF">AXI58_00745</name>
</gene>
<evidence type="ECO:0000313" key="6">
    <source>
        <dbReference type="Proteomes" id="UP000075430"/>
    </source>
</evidence>
<dbReference type="STRING" id="1793963.AXI58_00745"/>
<dbReference type="InterPro" id="IPR036390">
    <property type="entry name" value="WH_DNA-bd_sf"/>
</dbReference>
<proteinExistence type="predicted"/>
<evidence type="ECO:0000256" key="1">
    <source>
        <dbReference type="ARBA" id="ARBA00023015"/>
    </source>
</evidence>
<keyword evidence="6" id="KW-1185">Reference proteome</keyword>
<evidence type="ECO:0000259" key="4">
    <source>
        <dbReference type="PROSITE" id="PS50995"/>
    </source>
</evidence>
<reference evidence="6" key="1">
    <citation type="submission" date="2016-02" db="EMBL/GenBank/DDBJ databases">
        <authorList>
            <person name="Dunlap C."/>
        </authorList>
    </citation>
    <scope>NUCLEOTIDE SEQUENCE [LARGE SCALE GENOMIC DNA]</scope>
    <source>
        <strain evidence="6">NRRL B-41092</strain>
    </source>
</reference>
<dbReference type="SMART" id="SM00347">
    <property type="entry name" value="HTH_MARR"/>
    <property type="match status" value="1"/>
</dbReference>
<dbReference type="CDD" id="cd00090">
    <property type="entry name" value="HTH_ARSR"/>
    <property type="match status" value="1"/>
</dbReference>
<name>A0A150F869_9BACI</name>
<dbReference type="AlphaFoldDB" id="A0A150F869"/>
<dbReference type="SUPFAM" id="SSF46785">
    <property type="entry name" value="Winged helix' DNA-binding domain"/>
    <property type="match status" value="1"/>
</dbReference>
<dbReference type="Gene3D" id="1.10.10.10">
    <property type="entry name" value="Winged helix-like DNA-binding domain superfamily/Winged helix DNA-binding domain"/>
    <property type="match status" value="1"/>
</dbReference>
<dbReference type="Proteomes" id="UP000075430">
    <property type="component" value="Unassembled WGS sequence"/>
</dbReference>
<dbReference type="OrthoDB" id="158803at2"/>
<evidence type="ECO:0000256" key="2">
    <source>
        <dbReference type="ARBA" id="ARBA00023125"/>
    </source>
</evidence>
<dbReference type="PANTHER" id="PTHR42756">
    <property type="entry name" value="TRANSCRIPTIONAL REGULATOR, MARR"/>
    <property type="match status" value="1"/>
</dbReference>